<name>A0A4Y2RXA9_ARAVE</name>
<dbReference type="AlphaFoldDB" id="A0A4Y2RXA9"/>
<reference evidence="1 2" key="1">
    <citation type="journal article" date="2019" name="Sci. Rep.">
        <title>Orb-weaving spider Araneus ventricosus genome elucidates the spidroin gene catalogue.</title>
        <authorList>
            <person name="Kono N."/>
            <person name="Nakamura H."/>
            <person name="Ohtoshi R."/>
            <person name="Moran D.A.P."/>
            <person name="Shinohara A."/>
            <person name="Yoshida Y."/>
            <person name="Fujiwara M."/>
            <person name="Mori M."/>
            <person name="Tomita M."/>
            <person name="Arakawa K."/>
        </authorList>
    </citation>
    <scope>NUCLEOTIDE SEQUENCE [LARGE SCALE GENOMIC DNA]</scope>
</reference>
<dbReference type="EMBL" id="BGPR01018606">
    <property type="protein sequence ID" value="GBN79610.1"/>
    <property type="molecule type" value="Genomic_DNA"/>
</dbReference>
<accession>A0A4Y2RXA9</accession>
<evidence type="ECO:0000313" key="2">
    <source>
        <dbReference type="Proteomes" id="UP000499080"/>
    </source>
</evidence>
<comment type="caution">
    <text evidence="1">The sequence shown here is derived from an EMBL/GenBank/DDBJ whole genome shotgun (WGS) entry which is preliminary data.</text>
</comment>
<gene>
    <name evidence="1" type="ORF">AVEN_86687_1</name>
</gene>
<sequence>MTRTTHELVPSSPSFRTTLAGGRIQLVVQQAETHSGYSVEAGFEPGALRLRSRDLTTRSPWRPNKVRSSTVNPKSRVKYYVGCNFPLFHINEL</sequence>
<protein>
    <submittedName>
        <fullName evidence="1">Uncharacterized protein</fullName>
    </submittedName>
</protein>
<evidence type="ECO:0000313" key="1">
    <source>
        <dbReference type="EMBL" id="GBN79610.1"/>
    </source>
</evidence>
<dbReference type="Proteomes" id="UP000499080">
    <property type="component" value="Unassembled WGS sequence"/>
</dbReference>
<organism evidence="1 2">
    <name type="scientific">Araneus ventricosus</name>
    <name type="common">Orbweaver spider</name>
    <name type="synonym">Epeira ventricosa</name>
    <dbReference type="NCBI Taxonomy" id="182803"/>
    <lineage>
        <taxon>Eukaryota</taxon>
        <taxon>Metazoa</taxon>
        <taxon>Ecdysozoa</taxon>
        <taxon>Arthropoda</taxon>
        <taxon>Chelicerata</taxon>
        <taxon>Arachnida</taxon>
        <taxon>Araneae</taxon>
        <taxon>Araneomorphae</taxon>
        <taxon>Entelegynae</taxon>
        <taxon>Araneoidea</taxon>
        <taxon>Araneidae</taxon>
        <taxon>Araneus</taxon>
    </lineage>
</organism>
<keyword evidence="2" id="KW-1185">Reference proteome</keyword>
<proteinExistence type="predicted"/>